<feature type="chain" id="PRO_5035848576" evidence="1">
    <location>
        <begin position="20"/>
        <end position="110"/>
    </location>
</feature>
<sequence length="110" mass="11075">MVGVFLIFCAVVVMIDARAQEGGSYVPASTFKNAALQGAGAYGLAFVAPSTYGYGDRGAYAGSKFAGPGAFGFEGAASAGLGPGRYAFPVFDHNQGHGGFGALGYYGTNL</sequence>
<protein>
    <submittedName>
        <fullName evidence="2">Uncharacterized protein</fullName>
    </submittedName>
</protein>
<dbReference type="Proteomes" id="UP000466442">
    <property type="component" value="Linkage Group LG9"/>
</dbReference>
<keyword evidence="3" id="KW-1185">Reference proteome</keyword>
<evidence type="ECO:0000256" key="1">
    <source>
        <dbReference type="SAM" id="SignalP"/>
    </source>
</evidence>
<proteinExistence type="predicted"/>
<evidence type="ECO:0000313" key="2">
    <source>
        <dbReference type="EMBL" id="KAF6205876.1"/>
    </source>
</evidence>
<accession>A0A8S9XCS3</accession>
<organism evidence="2 3">
    <name type="scientific">Apolygus lucorum</name>
    <name type="common">Small green plant bug</name>
    <name type="synonym">Lygocoris lucorum</name>
    <dbReference type="NCBI Taxonomy" id="248454"/>
    <lineage>
        <taxon>Eukaryota</taxon>
        <taxon>Metazoa</taxon>
        <taxon>Ecdysozoa</taxon>
        <taxon>Arthropoda</taxon>
        <taxon>Hexapoda</taxon>
        <taxon>Insecta</taxon>
        <taxon>Pterygota</taxon>
        <taxon>Neoptera</taxon>
        <taxon>Paraneoptera</taxon>
        <taxon>Hemiptera</taxon>
        <taxon>Heteroptera</taxon>
        <taxon>Panheteroptera</taxon>
        <taxon>Cimicomorpha</taxon>
        <taxon>Miridae</taxon>
        <taxon>Mirini</taxon>
        <taxon>Apolygus</taxon>
    </lineage>
</organism>
<dbReference type="EMBL" id="WIXP02000009">
    <property type="protein sequence ID" value="KAF6205876.1"/>
    <property type="molecule type" value="Genomic_DNA"/>
</dbReference>
<name>A0A8S9XCS3_APOLU</name>
<reference evidence="2" key="1">
    <citation type="journal article" date="2021" name="Mol. Ecol. Resour.">
        <title>Apolygus lucorum genome provides insights into omnivorousness and mesophyll feeding.</title>
        <authorList>
            <person name="Liu Y."/>
            <person name="Liu H."/>
            <person name="Wang H."/>
            <person name="Huang T."/>
            <person name="Liu B."/>
            <person name="Yang B."/>
            <person name="Yin L."/>
            <person name="Li B."/>
            <person name="Zhang Y."/>
            <person name="Zhang S."/>
            <person name="Jiang F."/>
            <person name="Zhang X."/>
            <person name="Ren Y."/>
            <person name="Wang B."/>
            <person name="Wang S."/>
            <person name="Lu Y."/>
            <person name="Wu K."/>
            <person name="Fan W."/>
            <person name="Wang G."/>
        </authorList>
    </citation>
    <scope>NUCLEOTIDE SEQUENCE</scope>
    <source>
        <strain evidence="2">12Hb</strain>
    </source>
</reference>
<keyword evidence="1" id="KW-0732">Signal</keyword>
<gene>
    <name evidence="2" type="ORF">GE061_020051</name>
</gene>
<evidence type="ECO:0000313" key="3">
    <source>
        <dbReference type="Proteomes" id="UP000466442"/>
    </source>
</evidence>
<dbReference type="AlphaFoldDB" id="A0A8S9XCS3"/>
<comment type="caution">
    <text evidence="2">The sequence shown here is derived from an EMBL/GenBank/DDBJ whole genome shotgun (WGS) entry which is preliminary data.</text>
</comment>
<feature type="signal peptide" evidence="1">
    <location>
        <begin position="1"/>
        <end position="19"/>
    </location>
</feature>
<feature type="non-terminal residue" evidence="2">
    <location>
        <position position="110"/>
    </location>
</feature>